<protein>
    <submittedName>
        <fullName evidence="3">DUF4064 domain-containing protein</fullName>
    </submittedName>
</protein>
<dbReference type="EMBL" id="MTJL01000010">
    <property type="protein sequence ID" value="OMI07603.1"/>
    <property type="molecule type" value="Genomic_DNA"/>
</dbReference>
<dbReference type="Pfam" id="PF13273">
    <property type="entry name" value="DUF4064"/>
    <property type="match status" value="1"/>
</dbReference>
<dbReference type="Proteomes" id="UP000324326">
    <property type="component" value="Unassembled WGS sequence"/>
</dbReference>
<dbReference type="EMBL" id="QSND01000002">
    <property type="protein sequence ID" value="KAA6451219.1"/>
    <property type="molecule type" value="Genomic_DNA"/>
</dbReference>
<keyword evidence="1" id="KW-0812">Transmembrane</keyword>
<dbReference type="AlphaFoldDB" id="A0A1R1QSG5"/>
<evidence type="ECO:0000313" key="3">
    <source>
        <dbReference type="EMBL" id="KAA6451219.1"/>
    </source>
</evidence>
<feature type="transmembrane region" description="Helical" evidence="1">
    <location>
        <begin position="72"/>
        <end position="105"/>
    </location>
</feature>
<evidence type="ECO:0000313" key="5">
    <source>
        <dbReference type="Proteomes" id="UP000187367"/>
    </source>
</evidence>
<accession>A0A1R1QSG5</accession>
<dbReference type="RefSeq" id="WP_076763482.1">
    <property type="nucleotide sequence ID" value="NZ_CM125431.1"/>
</dbReference>
<evidence type="ECO:0000259" key="2">
    <source>
        <dbReference type="Pfam" id="PF13273"/>
    </source>
</evidence>
<dbReference type="InterPro" id="IPR025273">
    <property type="entry name" value="DUF4064"/>
</dbReference>
<organism evidence="4 5">
    <name type="scientific">Bacillus swezeyi</name>
    <dbReference type="NCBI Taxonomy" id="1925020"/>
    <lineage>
        <taxon>Bacteria</taxon>
        <taxon>Bacillati</taxon>
        <taxon>Bacillota</taxon>
        <taxon>Bacilli</taxon>
        <taxon>Bacillales</taxon>
        <taxon>Bacillaceae</taxon>
        <taxon>Bacillus</taxon>
    </lineage>
</organism>
<reference evidence="4 5" key="1">
    <citation type="submission" date="2017-01" db="EMBL/GenBank/DDBJ databases">
        <title>Bacillus phylogenomics.</title>
        <authorList>
            <person name="Dunlap C."/>
        </authorList>
    </citation>
    <scope>NUCLEOTIDE SEQUENCE [LARGE SCALE GENOMIC DNA]</scope>
    <source>
        <strain evidence="4 5">NRRL B-41282</strain>
    </source>
</reference>
<evidence type="ECO:0000256" key="1">
    <source>
        <dbReference type="SAM" id="Phobius"/>
    </source>
</evidence>
<keyword evidence="1" id="KW-0472">Membrane</keyword>
<comment type="caution">
    <text evidence="4">The sequence shown here is derived from an EMBL/GenBank/DDBJ whole genome shotgun (WGS) entry which is preliminary data.</text>
</comment>
<dbReference type="GeneID" id="92790791"/>
<gene>
    <name evidence="4" type="ORF">BW143_06910</name>
    <name evidence="3" type="ORF">DX927_10455</name>
</gene>
<sequence length="115" mass="11811">MKRTTEFVLGLIGGIFGFIGAFIALMIGGIDASFSSSGTSQIIGLGWGAVFLSILGIVASVLVKSKPKLGGILLIVSAVGGFICIFMFYILPGVLLLIAGIMGLVRKEKTTSTAA</sequence>
<feature type="domain" description="DUF4064" evidence="2">
    <location>
        <begin position="2"/>
        <end position="84"/>
    </location>
</feature>
<proteinExistence type="predicted"/>
<evidence type="ECO:0000313" key="6">
    <source>
        <dbReference type="Proteomes" id="UP000324326"/>
    </source>
</evidence>
<keyword evidence="1" id="KW-1133">Transmembrane helix</keyword>
<feature type="transmembrane region" description="Helical" evidence="1">
    <location>
        <begin position="42"/>
        <end position="63"/>
    </location>
</feature>
<dbReference type="STRING" id="1925020.BTA30_20115"/>
<dbReference type="OrthoDB" id="2623361at2"/>
<accession>A0A1R1RJA6</accession>
<reference evidence="3 6" key="2">
    <citation type="submission" date="2018-08" db="EMBL/GenBank/DDBJ databases">
        <title>Bacillus phenotypic plasticity.</title>
        <authorList>
            <person name="Hurtado E."/>
        </authorList>
    </citation>
    <scope>NUCLEOTIDE SEQUENCE [LARGE SCALE GENOMIC DNA]</scope>
    <source>
        <strain evidence="3 6">427</strain>
    </source>
</reference>
<feature type="transmembrane region" description="Helical" evidence="1">
    <location>
        <begin position="7"/>
        <end position="30"/>
    </location>
</feature>
<dbReference type="Proteomes" id="UP000187367">
    <property type="component" value="Unassembled WGS sequence"/>
</dbReference>
<evidence type="ECO:0000313" key="4">
    <source>
        <dbReference type="EMBL" id="OMI07603.1"/>
    </source>
</evidence>
<keyword evidence="5" id="KW-1185">Reference proteome</keyword>
<name>A0A1R1QSG5_9BACI</name>